<evidence type="ECO:0000256" key="2">
    <source>
        <dbReference type="ARBA" id="ARBA00023015"/>
    </source>
</evidence>
<dbReference type="PATRIC" id="fig|1114972.6.peg.1924"/>
<dbReference type="Gene3D" id="1.10.1660.10">
    <property type="match status" value="1"/>
</dbReference>
<dbReference type="SUPFAM" id="SSF46955">
    <property type="entry name" value="Putative DNA-binding domain"/>
    <property type="match status" value="1"/>
</dbReference>
<dbReference type="Pfam" id="PF13411">
    <property type="entry name" value="MerR_1"/>
    <property type="match status" value="1"/>
</dbReference>
<dbReference type="GO" id="GO:0003677">
    <property type="term" value="F:DNA binding"/>
    <property type="evidence" value="ECO:0007669"/>
    <property type="project" value="UniProtKB-KW"/>
</dbReference>
<name>A0A0R1R744_9LACO</name>
<dbReference type="STRING" id="1114972.FD35_GL001886"/>
<dbReference type="PROSITE" id="PS50937">
    <property type="entry name" value="HTH_MERR_2"/>
    <property type="match status" value="1"/>
</dbReference>
<dbReference type="InterPro" id="IPR047057">
    <property type="entry name" value="MerR_fam"/>
</dbReference>
<protein>
    <recommendedName>
        <fullName evidence="5">HTH merR-type domain-containing protein</fullName>
    </recommendedName>
</protein>
<feature type="domain" description="HTH merR-type" evidence="5">
    <location>
        <begin position="24"/>
        <end position="84"/>
    </location>
</feature>
<sequence>MARTSLRDTSNGKIFSTANLIFGIGQISKMTDVSTRQLRYWESKGYIKPKEREDGNTSRLYGYDTFLKVSGIKLMLDEGYTLAASVERTDALMAEAFNIRGFLLDAYHGQATIDGNTMLDLGYFDEDHTQRLYARRTEDNRVHYVVKPENGAN</sequence>
<evidence type="ECO:0000256" key="1">
    <source>
        <dbReference type="ARBA" id="ARBA00022491"/>
    </source>
</evidence>
<proteinExistence type="predicted"/>
<dbReference type="Proteomes" id="UP000051999">
    <property type="component" value="Unassembled WGS sequence"/>
</dbReference>
<keyword evidence="3" id="KW-0238">DNA-binding</keyword>
<gene>
    <name evidence="6" type="ORF">FD35_GL001886</name>
</gene>
<organism evidence="6 7">
    <name type="scientific">Furfurilactobacillus rossiae DSM 15814</name>
    <dbReference type="NCBI Taxonomy" id="1114972"/>
    <lineage>
        <taxon>Bacteria</taxon>
        <taxon>Bacillati</taxon>
        <taxon>Bacillota</taxon>
        <taxon>Bacilli</taxon>
        <taxon>Lactobacillales</taxon>
        <taxon>Lactobacillaceae</taxon>
        <taxon>Furfurilactobacillus</taxon>
    </lineage>
</organism>
<accession>A0A0R1R744</accession>
<dbReference type="RefSeq" id="WP_017261498.1">
    <property type="nucleotide sequence ID" value="NZ_AUAW01000020.1"/>
</dbReference>
<dbReference type="PANTHER" id="PTHR30204">
    <property type="entry name" value="REDOX-CYCLING DRUG-SENSING TRANSCRIPTIONAL ACTIVATOR SOXR"/>
    <property type="match status" value="1"/>
</dbReference>
<keyword evidence="2" id="KW-0805">Transcription regulation</keyword>
<keyword evidence="7" id="KW-1185">Reference proteome</keyword>
<dbReference type="OrthoDB" id="9806513at2"/>
<keyword evidence="1" id="KW-0678">Repressor</keyword>
<dbReference type="EMBL" id="AZFF01000035">
    <property type="protein sequence ID" value="KRL52577.1"/>
    <property type="molecule type" value="Genomic_DNA"/>
</dbReference>
<dbReference type="SMART" id="SM00422">
    <property type="entry name" value="HTH_MERR"/>
    <property type="match status" value="1"/>
</dbReference>
<dbReference type="CDD" id="cd01105">
    <property type="entry name" value="HTH_GlnR-like"/>
    <property type="match status" value="1"/>
</dbReference>
<reference evidence="6 7" key="1">
    <citation type="journal article" date="2015" name="Genome Announc.">
        <title>Expanding the biotechnology potential of lactobacilli through comparative genomics of 213 strains and associated genera.</title>
        <authorList>
            <person name="Sun Z."/>
            <person name="Harris H.M."/>
            <person name="McCann A."/>
            <person name="Guo C."/>
            <person name="Argimon S."/>
            <person name="Zhang W."/>
            <person name="Yang X."/>
            <person name="Jeffery I.B."/>
            <person name="Cooney J.C."/>
            <person name="Kagawa T.F."/>
            <person name="Liu W."/>
            <person name="Song Y."/>
            <person name="Salvetti E."/>
            <person name="Wrobel A."/>
            <person name="Rasinkangas P."/>
            <person name="Parkhill J."/>
            <person name="Rea M.C."/>
            <person name="O'Sullivan O."/>
            <person name="Ritari J."/>
            <person name="Douillard F.P."/>
            <person name="Paul Ross R."/>
            <person name="Yang R."/>
            <person name="Briner A.E."/>
            <person name="Felis G.E."/>
            <person name="de Vos W.M."/>
            <person name="Barrangou R."/>
            <person name="Klaenhammer T.R."/>
            <person name="Caufield P.W."/>
            <person name="Cui Y."/>
            <person name="Zhang H."/>
            <person name="O'Toole P.W."/>
        </authorList>
    </citation>
    <scope>NUCLEOTIDE SEQUENCE [LARGE SCALE GENOMIC DNA]</scope>
    <source>
        <strain evidence="6 7">DSM 15814</strain>
    </source>
</reference>
<dbReference type="GO" id="GO:0003700">
    <property type="term" value="F:DNA-binding transcription factor activity"/>
    <property type="evidence" value="ECO:0007669"/>
    <property type="project" value="InterPro"/>
</dbReference>
<evidence type="ECO:0000313" key="7">
    <source>
        <dbReference type="Proteomes" id="UP000051999"/>
    </source>
</evidence>
<dbReference type="PANTHER" id="PTHR30204:SF65">
    <property type="entry name" value="HTH-TYPE TRANSCRIPTIONAL REGULATOR TNRA"/>
    <property type="match status" value="1"/>
</dbReference>
<comment type="caution">
    <text evidence="6">The sequence shown here is derived from an EMBL/GenBank/DDBJ whole genome shotgun (WGS) entry which is preliminary data.</text>
</comment>
<dbReference type="InterPro" id="IPR009061">
    <property type="entry name" value="DNA-bd_dom_put_sf"/>
</dbReference>
<evidence type="ECO:0000259" key="5">
    <source>
        <dbReference type="PROSITE" id="PS50937"/>
    </source>
</evidence>
<dbReference type="InterPro" id="IPR000551">
    <property type="entry name" value="MerR-type_HTH_dom"/>
</dbReference>
<evidence type="ECO:0000313" key="6">
    <source>
        <dbReference type="EMBL" id="KRL52577.1"/>
    </source>
</evidence>
<evidence type="ECO:0000256" key="4">
    <source>
        <dbReference type="ARBA" id="ARBA00023163"/>
    </source>
</evidence>
<evidence type="ECO:0000256" key="3">
    <source>
        <dbReference type="ARBA" id="ARBA00023125"/>
    </source>
</evidence>
<keyword evidence="4" id="KW-0804">Transcription</keyword>
<dbReference type="AlphaFoldDB" id="A0A0R1R744"/>
<dbReference type="eggNOG" id="COG0789">
    <property type="taxonomic scope" value="Bacteria"/>
</dbReference>